<proteinExistence type="predicted"/>
<evidence type="ECO:0000256" key="2">
    <source>
        <dbReference type="ARBA" id="ARBA00023125"/>
    </source>
</evidence>
<evidence type="ECO:0000256" key="4">
    <source>
        <dbReference type="PROSITE-ProRule" id="PRU00335"/>
    </source>
</evidence>
<keyword evidence="2 4" id="KW-0238">DNA-binding</keyword>
<feature type="region of interest" description="Disordered" evidence="5">
    <location>
        <begin position="1"/>
        <end position="26"/>
    </location>
</feature>
<evidence type="ECO:0000256" key="3">
    <source>
        <dbReference type="ARBA" id="ARBA00023163"/>
    </source>
</evidence>
<feature type="domain" description="HTH tetR-type" evidence="6">
    <location>
        <begin position="23"/>
        <end position="83"/>
    </location>
</feature>
<dbReference type="PANTHER" id="PTHR30055">
    <property type="entry name" value="HTH-TYPE TRANSCRIPTIONAL REGULATOR RUTR"/>
    <property type="match status" value="1"/>
</dbReference>
<keyword evidence="8" id="KW-1185">Reference proteome</keyword>
<dbReference type="RefSeq" id="WP_255891661.1">
    <property type="nucleotide sequence ID" value="NZ_JAFMZM010000005.1"/>
</dbReference>
<evidence type="ECO:0000256" key="1">
    <source>
        <dbReference type="ARBA" id="ARBA00023015"/>
    </source>
</evidence>
<dbReference type="Proteomes" id="UP001596524">
    <property type="component" value="Unassembled WGS sequence"/>
</dbReference>
<sequence>MSEQQGPVPKRAYQKAKRAEDEQRTRGRIVDAAEHLHGSLGPARTTVSAVADCAGVTRATVYRHFADEEALFLACSREWLSRQQLPDPSAWGLIDDPAERLRTGLMDIYGFYRRGAQMMTLIHRDVEAVPAVVVAGRRSREQEWLHALLRPLPGHRRKLVRAAVAHATSFTTWQSLCGAHGLSDRSAVELVVGMVERAAQR</sequence>
<evidence type="ECO:0000313" key="8">
    <source>
        <dbReference type="Proteomes" id="UP001596524"/>
    </source>
</evidence>
<evidence type="ECO:0000313" key="7">
    <source>
        <dbReference type="EMBL" id="MFC7360393.1"/>
    </source>
</evidence>
<feature type="compositionally biased region" description="Basic and acidic residues" evidence="5">
    <location>
        <begin position="17"/>
        <end position="26"/>
    </location>
</feature>
<name>A0ABW2N0C4_9ACTN</name>
<dbReference type="Pfam" id="PF00440">
    <property type="entry name" value="TetR_N"/>
    <property type="match status" value="1"/>
</dbReference>
<feature type="DNA-binding region" description="H-T-H motif" evidence="4">
    <location>
        <begin position="46"/>
        <end position="65"/>
    </location>
</feature>
<protein>
    <submittedName>
        <fullName evidence="7">TetR/AcrR family transcriptional regulator</fullName>
    </submittedName>
</protein>
<evidence type="ECO:0000259" key="6">
    <source>
        <dbReference type="PROSITE" id="PS50977"/>
    </source>
</evidence>
<reference evidence="8" key="1">
    <citation type="journal article" date="2019" name="Int. J. Syst. Evol. Microbiol.">
        <title>The Global Catalogue of Microorganisms (GCM) 10K type strain sequencing project: providing services to taxonomists for standard genome sequencing and annotation.</title>
        <authorList>
            <consortium name="The Broad Institute Genomics Platform"/>
            <consortium name="The Broad Institute Genome Sequencing Center for Infectious Disease"/>
            <person name="Wu L."/>
            <person name="Ma J."/>
        </authorList>
    </citation>
    <scope>NUCLEOTIDE SEQUENCE [LARGE SCALE GENOMIC DNA]</scope>
    <source>
        <strain evidence="8">FCH27</strain>
    </source>
</reference>
<accession>A0ABW2N0C4</accession>
<dbReference type="PROSITE" id="PS50977">
    <property type="entry name" value="HTH_TETR_2"/>
    <property type="match status" value="1"/>
</dbReference>
<dbReference type="InterPro" id="IPR001647">
    <property type="entry name" value="HTH_TetR"/>
</dbReference>
<dbReference type="PRINTS" id="PR00455">
    <property type="entry name" value="HTHTETR"/>
</dbReference>
<organism evidence="7 8">
    <name type="scientific">Nocardioides astragali</name>
    <dbReference type="NCBI Taxonomy" id="1776736"/>
    <lineage>
        <taxon>Bacteria</taxon>
        <taxon>Bacillati</taxon>
        <taxon>Actinomycetota</taxon>
        <taxon>Actinomycetes</taxon>
        <taxon>Propionibacteriales</taxon>
        <taxon>Nocardioidaceae</taxon>
        <taxon>Nocardioides</taxon>
    </lineage>
</organism>
<dbReference type="Gene3D" id="1.10.357.10">
    <property type="entry name" value="Tetracycline Repressor, domain 2"/>
    <property type="match status" value="1"/>
</dbReference>
<evidence type="ECO:0000256" key="5">
    <source>
        <dbReference type="SAM" id="MobiDB-lite"/>
    </source>
</evidence>
<gene>
    <name evidence="7" type="ORF">ACFQO6_08950</name>
</gene>
<dbReference type="SUPFAM" id="SSF46689">
    <property type="entry name" value="Homeodomain-like"/>
    <property type="match status" value="1"/>
</dbReference>
<keyword evidence="1" id="KW-0805">Transcription regulation</keyword>
<keyword evidence="3" id="KW-0804">Transcription</keyword>
<comment type="caution">
    <text evidence="7">The sequence shown here is derived from an EMBL/GenBank/DDBJ whole genome shotgun (WGS) entry which is preliminary data.</text>
</comment>
<dbReference type="InterPro" id="IPR050109">
    <property type="entry name" value="HTH-type_TetR-like_transc_reg"/>
</dbReference>
<dbReference type="EMBL" id="JBHTCH010000012">
    <property type="protein sequence ID" value="MFC7360393.1"/>
    <property type="molecule type" value="Genomic_DNA"/>
</dbReference>
<dbReference type="InterPro" id="IPR009057">
    <property type="entry name" value="Homeodomain-like_sf"/>
</dbReference>
<dbReference type="PANTHER" id="PTHR30055:SF234">
    <property type="entry name" value="HTH-TYPE TRANSCRIPTIONAL REGULATOR BETI"/>
    <property type="match status" value="1"/>
</dbReference>